<feature type="transmembrane region" description="Helical" evidence="1">
    <location>
        <begin position="862"/>
        <end position="883"/>
    </location>
</feature>
<feature type="transmembrane region" description="Helical" evidence="1">
    <location>
        <begin position="917"/>
        <end position="939"/>
    </location>
</feature>
<feature type="transmembrane region" description="Helical" evidence="1">
    <location>
        <begin position="368"/>
        <end position="388"/>
    </location>
</feature>
<keyword evidence="1" id="KW-0812">Transmembrane</keyword>
<organism evidence="5 6">
    <name type="scientific">Hippocampus comes</name>
    <name type="common">Tiger tail seahorse</name>
    <dbReference type="NCBI Taxonomy" id="109280"/>
    <lineage>
        <taxon>Eukaryota</taxon>
        <taxon>Metazoa</taxon>
        <taxon>Chordata</taxon>
        <taxon>Craniata</taxon>
        <taxon>Vertebrata</taxon>
        <taxon>Euteleostomi</taxon>
        <taxon>Actinopterygii</taxon>
        <taxon>Neopterygii</taxon>
        <taxon>Teleostei</taxon>
        <taxon>Neoteleostei</taxon>
        <taxon>Acanthomorphata</taxon>
        <taxon>Syngnathiaria</taxon>
        <taxon>Syngnathiformes</taxon>
        <taxon>Syngnathoidei</taxon>
        <taxon>Syngnathidae</taxon>
        <taxon>Hippocampus</taxon>
    </lineage>
</organism>
<evidence type="ECO:0000259" key="3">
    <source>
        <dbReference type="Pfam" id="PF15917"/>
    </source>
</evidence>
<dbReference type="Pfam" id="PF15917">
    <property type="entry name" value="Piezo_TM25-28"/>
    <property type="match status" value="1"/>
</dbReference>
<dbReference type="Pfam" id="PF24871">
    <property type="entry name" value="Piezo_TM1-24"/>
    <property type="match status" value="1"/>
</dbReference>
<evidence type="ECO:0000313" key="6">
    <source>
        <dbReference type="Proteomes" id="UP000264820"/>
    </source>
</evidence>
<dbReference type="GO" id="GO:0008381">
    <property type="term" value="F:mechanosensitive monoatomic ion channel activity"/>
    <property type="evidence" value="ECO:0007669"/>
    <property type="project" value="InterPro"/>
</dbReference>
<dbReference type="AlphaFoldDB" id="A0A3Q2Y0W9"/>
<evidence type="ECO:0000256" key="2">
    <source>
        <dbReference type="SAM" id="SignalP"/>
    </source>
</evidence>
<dbReference type="InterPro" id="IPR031805">
    <property type="entry name" value="Piezo_TM25-28"/>
</dbReference>
<evidence type="ECO:0000256" key="1">
    <source>
        <dbReference type="SAM" id="Phobius"/>
    </source>
</evidence>
<name>A0A3Q2Y0W9_HIPCM</name>
<dbReference type="GO" id="GO:0016020">
    <property type="term" value="C:membrane"/>
    <property type="evidence" value="ECO:0007669"/>
    <property type="project" value="InterPro"/>
</dbReference>
<keyword evidence="1" id="KW-0472">Membrane</keyword>
<feature type="transmembrane region" description="Helical" evidence="1">
    <location>
        <begin position="323"/>
        <end position="348"/>
    </location>
</feature>
<proteinExistence type="predicted"/>
<dbReference type="Proteomes" id="UP000264820">
    <property type="component" value="Unplaced"/>
</dbReference>
<feature type="transmembrane region" description="Helical" evidence="1">
    <location>
        <begin position="607"/>
        <end position="628"/>
    </location>
</feature>
<protein>
    <submittedName>
        <fullName evidence="5">Uncharacterized protein</fullName>
    </submittedName>
</protein>
<feature type="transmembrane region" description="Helical" evidence="1">
    <location>
        <begin position="524"/>
        <end position="544"/>
    </location>
</feature>
<feature type="transmembrane region" description="Helical" evidence="1">
    <location>
        <begin position="889"/>
        <end position="905"/>
    </location>
</feature>
<reference evidence="5" key="1">
    <citation type="submission" date="2025-08" db="UniProtKB">
        <authorList>
            <consortium name="Ensembl"/>
        </authorList>
    </citation>
    <scope>IDENTIFICATION</scope>
</reference>
<dbReference type="OMA" id="RYCYFLS"/>
<feature type="transmembrane region" description="Helical" evidence="1">
    <location>
        <begin position="1019"/>
        <end position="1039"/>
    </location>
</feature>
<keyword evidence="1" id="KW-1133">Transmembrane helix</keyword>
<sequence>VYVLLLLLLPLLPQPGATSLNAGTAALVPHPQGAESHSGSRLSSHQSAIIVARGPPSFLHSRAAIFPPHTEASVSLAGVVLPSLSSLPYLLSFQLVCTWWAWSGSLPPLLFRALSPMSLAYSGAHFLLVYSYQLPSLQEAWPPSHPSASLFGLVPLVSADCAAPWRMRVNPRLGWFHFVSPLTLVTLYHVVAGLRRNQVIVLSDEVIGDEVIGDEVIDVDVKSAVTAERRRELWRTAHGTAVLAASETVDARPNGASGTNGVRHGTERALNSSDFPPPVRAADTLETCAFEGDAAGWGGEDAAARGGSGAASAAFGFLLKQSYIGALVAMMAWSITYVSWLTCALLLWSCTLWMMRERRRYTLASSPWLVAYGNLLLVLQYVFSFAAVRQLPGLFPKKDDPCRELASKLVCLLTFWLLLRQARTEKTERQEDGRANSRPSAVCVRVEGEASSAGGASSFLSAGLPGSRFPDEEKMEAISYEKALLLEGGVQMDALLAAVTGMFVKYWIYVCGTMFFFVSFEGQMVLYKVIYMVMFLCCVALYQLNYEKWRAWLRGFWVAVVVYSMLVLFLVYTFQFPSSLHTWTYYTGLSTHRLEDLGLQKFSVPVLFTRIFIPTAFLLVCIVHLHYFHEPFLRLTDLKTVPKEEWGREEEEEEVEEGKNYAGIFEGEILGSWRLVVDRLSVLFLRLLLSLQRLQRLLWWLLELHILKIVSSYMIWMAVKEVCVFNLLFVVCVAVALPCRAWRPPVAGVCTVWTCTVAICKMLYQLNIPGNASTDVSTSVLYAAPIDPAQWVGLRKYEGKLLDYLRHNLMTLALLAFEVTVYRHQELYRLRCNKVPPRSGTLFRDISRHHLDQSVLSCAKYFLNYVFYKFGLEICFLLAVNVIGQRMDLFAVGHALGLICILSRRSRKRIGSVWPKYCYFLSALLCLQYLLCIGFPPAACKDYPWRPPTSNMDSNVVKWLFLKRHCLQVFEDERDAAVRALAGDNGEVDVEDRHVWDPVTRLHLSAVPDFMLCRSYLDMMKVIIFSYMFWFVLTITFITGTTRISIFCMGYLVACFYFLLVGGDLLLKPVGSILLYWDCLIGYNVFVIAMKNILSILACGFIKSLVVDHCWLVQLFSLASAVSGFDPRPRSQQCELPSDEAGIIWDGVCFCFLLLQRRVFRSHYFLYVVLDLSARSRRARRRPASRPRL</sequence>
<dbReference type="GeneTree" id="ENSGT00940000154456"/>
<reference evidence="5" key="2">
    <citation type="submission" date="2025-09" db="UniProtKB">
        <authorList>
            <consortium name="Ensembl"/>
        </authorList>
    </citation>
    <scope>IDENTIFICATION</scope>
</reference>
<accession>A0A3Q2Y0W9</accession>
<feature type="transmembrane region" description="Helical" evidence="1">
    <location>
        <begin position="494"/>
        <end position="518"/>
    </location>
</feature>
<dbReference type="Ensembl" id="ENSHCOT00000003738.1">
    <property type="protein sequence ID" value="ENSHCOP00000006406.1"/>
    <property type="gene ID" value="ENSHCOG00000008260.1"/>
</dbReference>
<feature type="domain" description="Piezo TM25-28" evidence="3">
    <location>
        <begin position="999"/>
        <end position="1181"/>
    </location>
</feature>
<feature type="transmembrane region" description="Helical" evidence="1">
    <location>
        <begin position="1073"/>
        <end position="1094"/>
    </location>
</feature>
<feature type="chain" id="PRO_5018552762" evidence="2">
    <location>
        <begin position="20"/>
        <end position="1189"/>
    </location>
</feature>
<evidence type="ECO:0000259" key="4">
    <source>
        <dbReference type="Pfam" id="PF24871"/>
    </source>
</evidence>
<feature type="transmembrane region" description="Helical" evidence="1">
    <location>
        <begin position="722"/>
        <end position="739"/>
    </location>
</feature>
<keyword evidence="6" id="KW-1185">Reference proteome</keyword>
<feature type="domain" description="Piezo TM1-24" evidence="4">
    <location>
        <begin position="74"/>
        <end position="634"/>
    </location>
</feature>
<feature type="transmembrane region" description="Helical" evidence="1">
    <location>
        <begin position="1046"/>
        <end position="1067"/>
    </location>
</feature>
<dbReference type="InterPro" id="IPR027272">
    <property type="entry name" value="Piezo"/>
</dbReference>
<dbReference type="PANTHER" id="PTHR47049">
    <property type="entry name" value="PIEZO-TYPE MECHANOSENSITIVE ION CHANNEL HOMOLOG"/>
    <property type="match status" value="1"/>
</dbReference>
<feature type="signal peptide" evidence="2">
    <location>
        <begin position="1"/>
        <end position="19"/>
    </location>
</feature>
<keyword evidence="2" id="KW-0732">Signal</keyword>
<dbReference type="STRING" id="109280.ENSHCOP00000006406"/>
<dbReference type="PANTHER" id="PTHR47049:SF6">
    <property type="entry name" value="PIEZO-TYPE MECHANOSENSITIVE ION CHANNEL COMPONENT"/>
    <property type="match status" value="1"/>
</dbReference>
<evidence type="ECO:0000313" key="5">
    <source>
        <dbReference type="Ensembl" id="ENSHCOP00000006406.1"/>
    </source>
</evidence>
<dbReference type="InterPro" id="IPR056769">
    <property type="entry name" value="Piezo_TM1-24"/>
</dbReference>
<feature type="transmembrane region" description="Helical" evidence="1">
    <location>
        <begin position="697"/>
        <end position="716"/>
    </location>
</feature>
<feature type="transmembrane region" description="Helical" evidence="1">
    <location>
        <begin position="556"/>
        <end position="574"/>
    </location>
</feature>